<dbReference type="KEGG" id="ccan:109695724"/>
<protein>
    <submittedName>
        <fullName evidence="2 3">C2 calcium-dependent domain-containing protein 4A-like</fullName>
    </submittedName>
</protein>
<evidence type="ECO:0000313" key="4">
    <source>
        <dbReference type="RefSeq" id="XP_020034022.1"/>
    </source>
</evidence>
<evidence type="ECO:0000313" key="3">
    <source>
        <dbReference type="RefSeq" id="XP_020034020.1"/>
    </source>
</evidence>
<gene>
    <name evidence="2 3 4 5" type="primary">LOC109695724</name>
</gene>
<dbReference type="RefSeq" id="XP_020034023.1">
    <property type="nucleotide sequence ID" value="XM_020178434.1"/>
</dbReference>
<dbReference type="RefSeq" id="XP_020034020.1">
    <property type="nucleotide sequence ID" value="XM_020178431.1"/>
</dbReference>
<dbReference type="PANTHER" id="PTHR47226">
    <property type="entry name" value="C2 CALCIUM-DEPENDENT DOMAIN-CONTAINING PROTEIN 4A"/>
    <property type="match status" value="1"/>
</dbReference>
<dbReference type="RefSeq" id="XP_020034019.1">
    <property type="nucleotide sequence ID" value="XM_020178430.1"/>
</dbReference>
<proteinExistence type="predicted"/>
<accession>A0A8B7VQX6</accession>
<evidence type="ECO:0000256" key="1">
    <source>
        <dbReference type="SAM" id="MobiDB-lite"/>
    </source>
</evidence>
<dbReference type="InterPro" id="IPR039208">
    <property type="entry name" value="C2_Ca-dependent_4"/>
</dbReference>
<dbReference type="PANTHER" id="PTHR47226:SF3">
    <property type="entry name" value="C2 CALCIUM-DEPENDENT DOMAIN-CONTAINING PROTEIN 4A"/>
    <property type="match status" value="1"/>
</dbReference>
<dbReference type="OrthoDB" id="9947256at2759"/>
<name>A0A8B7VQX6_CASCN</name>
<feature type="region of interest" description="Disordered" evidence="1">
    <location>
        <begin position="40"/>
        <end position="60"/>
    </location>
</feature>
<reference evidence="2 3" key="1">
    <citation type="submission" date="2025-04" db="UniProtKB">
        <authorList>
            <consortium name="RefSeq"/>
        </authorList>
    </citation>
    <scope>IDENTIFICATION</scope>
    <source>
        <tissue evidence="2 3">Leukocyte</tissue>
    </source>
</reference>
<sequence length="170" mass="17538">MAPSCPCQPPPPARCDPDPAGVAVWPAPALCAAEMTRTMKGKGPEPVARAPAGRGHRDSGQHLVGTPCAWPPTTVEAAVASASYCCAENAAGGALEPSRWAVASTSCACAAWGSRSRKAALDQDFCFDGLSEEQVHHLALCIKAELKGFGLERGCLLGQGELLPGSLLFL</sequence>
<organism evidence="5">
    <name type="scientific">Castor canadensis</name>
    <name type="common">American beaver</name>
    <dbReference type="NCBI Taxonomy" id="51338"/>
    <lineage>
        <taxon>Eukaryota</taxon>
        <taxon>Metazoa</taxon>
        <taxon>Chordata</taxon>
        <taxon>Craniata</taxon>
        <taxon>Vertebrata</taxon>
        <taxon>Euteleostomi</taxon>
        <taxon>Mammalia</taxon>
        <taxon>Eutheria</taxon>
        <taxon>Euarchontoglires</taxon>
        <taxon>Glires</taxon>
        <taxon>Rodentia</taxon>
        <taxon>Castorimorpha</taxon>
        <taxon>Castoridae</taxon>
        <taxon>Castor</taxon>
    </lineage>
</organism>
<dbReference type="RefSeq" id="XP_020034022.1">
    <property type="nucleotide sequence ID" value="XM_020178433.1"/>
</dbReference>
<evidence type="ECO:0000313" key="2">
    <source>
        <dbReference type="RefSeq" id="XP_020034019.1"/>
    </source>
</evidence>
<dbReference type="AlphaFoldDB" id="A0A8B7VQX6"/>
<evidence type="ECO:0000313" key="5">
    <source>
        <dbReference type="RefSeq" id="XP_020034023.1"/>
    </source>
</evidence>